<protein>
    <submittedName>
        <fullName evidence="1">Uncharacterized protein</fullName>
    </submittedName>
</protein>
<dbReference type="PANTHER" id="PTHR10622:SF10">
    <property type="entry name" value="HET DOMAIN-CONTAINING PROTEIN"/>
    <property type="match status" value="1"/>
</dbReference>
<accession>A0A5N7B6R9</accession>
<gene>
    <name evidence="1" type="ORF">BDV26DRAFT_293450</name>
</gene>
<keyword evidence="2" id="KW-1185">Reference proteome</keyword>
<reference evidence="1 2" key="1">
    <citation type="submission" date="2019-04" db="EMBL/GenBank/DDBJ databases">
        <title>Friends and foes A comparative genomics studyof 23 Aspergillus species from section Flavi.</title>
        <authorList>
            <consortium name="DOE Joint Genome Institute"/>
            <person name="Kjaerbolling I."/>
            <person name="Vesth T."/>
            <person name="Frisvad J.C."/>
            <person name="Nybo J.L."/>
            <person name="Theobald S."/>
            <person name="Kildgaard S."/>
            <person name="Isbrandt T."/>
            <person name="Kuo A."/>
            <person name="Sato A."/>
            <person name="Lyhne E.K."/>
            <person name="Kogle M.E."/>
            <person name="Wiebenga A."/>
            <person name="Kun R.S."/>
            <person name="Lubbers R.J."/>
            <person name="Makela M.R."/>
            <person name="Barry K."/>
            <person name="Chovatia M."/>
            <person name="Clum A."/>
            <person name="Daum C."/>
            <person name="Haridas S."/>
            <person name="He G."/>
            <person name="LaButti K."/>
            <person name="Lipzen A."/>
            <person name="Mondo S."/>
            <person name="Riley R."/>
            <person name="Salamov A."/>
            <person name="Simmons B.A."/>
            <person name="Magnuson J.K."/>
            <person name="Henrissat B."/>
            <person name="Mortensen U.H."/>
            <person name="Larsen T.O."/>
            <person name="Devries R.P."/>
            <person name="Grigoriev I.V."/>
            <person name="Machida M."/>
            <person name="Baker S.E."/>
            <person name="Andersen M.R."/>
        </authorList>
    </citation>
    <scope>NUCLEOTIDE SEQUENCE [LARGE SCALE GENOMIC DNA]</scope>
    <source>
        <strain evidence="1 2">IBT 29228</strain>
    </source>
</reference>
<dbReference type="EMBL" id="ML736228">
    <property type="protein sequence ID" value="KAE8377149.1"/>
    <property type="molecule type" value="Genomic_DNA"/>
</dbReference>
<dbReference type="Proteomes" id="UP000326198">
    <property type="component" value="Unassembled WGS sequence"/>
</dbReference>
<evidence type="ECO:0000313" key="2">
    <source>
        <dbReference type="Proteomes" id="UP000326198"/>
    </source>
</evidence>
<organism evidence="1 2">
    <name type="scientific">Aspergillus bertholletiae</name>
    <dbReference type="NCBI Taxonomy" id="1226010"/>
    <lineage>
        <taxon>Eukaryota</taxon>
        <taxon>Fungi</taxon>
        <taxon>Dikarya</taxon>
        <taxon>Ascomycota</taxon>
        <taxon>Pezizomycotina</taxon>
        <taxon>Eurotiomycetes</taxon>
        <taxon>Eurotiomycetidae</taxon>
        <taxon>Eurotiales</taxon>
        <taxon>Aspergillaceae</taxon>
        <taxon>Aspergillus</taxon>
        <taxon>Aspergillus subgen. Circumdati</taxon>
    </lineage>
</organism>
<evidence type="ECO:0000313" key="1">
    <source>
        <dbReference type="EMBL" id="KAE8377149.1"/>
    </source>
</evidence>
<proteinExistence type="predicted"/>
<dbReference type="OrthoDB" id="4503001at2759"/>
<dbReference type="PANTHER" id="PTHR10622">
    <property type="entry name" value="HET DOMAIN-CONTAINING PROTEIN"/>
    <property type="match status" value="1"/>
</dbReference>
<sequence length="334" mass="38331">MEKPHTPLSDAARGNLARNIAKRYEYGWVWIAPRCVQDPTSIFYIYQGAYICFVYLYDIENKETWAKSDWFKYTYTLPELVAPAEVVFFTKHWEIVGTKKELCDEISGITSFDAEVLREPKEVQRCSVAKRMSWASRRIPPKLPDGETLEQDQAHCLIGIFHVPGLAVEDKRLKLAEAMLRLQHEVMKQYPEDLSIFAWEDRPHPVGVKNGLLAGSPSQFEVSRDVQVRRGQERIVEVPGHANTFLIQAPMVANMPEFKGKWILNCWHNSNPTTNIFISLNLVHVVPNEVELYRSDIPDMSHVENTVAGDMPYIGLLESEVYIRKDGSCFFLTP</sequence>
<dbReference type="AlphaFoldDB" id="A0A5N7B6R9"/>
<name>A0A5N7B6R9_9EURO</name>